<accession>A0A089IZB8</accession>
<dbReference type="OrthoDB" id="581789at2"/>
<name>A0A089IZB8_PAEDU</name>
<organism evidence="1 2">
    <name type="scientific">Paenibacillus durus</name>
    <name type="common">Paenibacillus azotofixans</name>
    <dbReference type="NCBI Taxonomy" id="44251"/>
    <lineage>
        <taxon>Bacteria</taxon>
        <taxon>Bacillati</taxon>
        <taxon>Bacillota</taxon>
        <taxon>Bacilli</taxon>
        <taxon>Bacillales</taxon>
        <taxon>Paenibacillaceae</taxon>
        <taxon>Paenibacillus</taxon>
    </lineage>
</organism>
<sequence length="199" mass="23489">MSYTKPVIREPYYDCPTWFDQDVYRTEFLVLSANCNSSEVELFLLHLFGYNNINIDQSMEDTFNELLVKDSVAILGGIAFFESENKLIMPSCCCGLEQFRDIYNSVTKKESPWLGHDPFPVITYIGDLARVWSDNPESVESYYIDFKYQELLDNLEESKRDLECFIDKPLYQWIYRRDQGMAQIMKVKMYEWFLVGIDS</sequence>
<proteinExistence type="predicted"/>
<dbReference type="Proteomes" id="UP000029409">
    <property type="component" value="Chromosome"/>
</dbReference>
<protein>
    <submittedName>
        <fullName evidence="1">Uncharacterized protein</fullName>
    </submittedName>
</protein>
<dbReference type="RefSeq" id="WP_042208086.1">
    <property type="nucleotide sequence ID" value="NZ_CP009288.1"/>
</dbReference>
<reference evidence="1 2" key="1">
    <citation type="submission" date="2014-08" db="EMBL/GenBank/DDBJ databases">
        <title>Comparative genomics of the Paenibacillus odorifer group.</title>
        <authorList>
            <person name="den Bakker H.C."/>
            <person name="Tsai Y.-C."/>
            <person name="Martin N."/>
            <person name="Korlach J."/>
            <person name="Wiedmann M."/>
        </authorList>
    </citation>
    <scope>NUCLEOTIDE SEQUENCE [LARGE SCALE GENOMIC DNA]</scope>
    <source>
        <strain evidence="1 2">DSM 1735</strain>
    </source>
</reference>
<evidence type="ECO:0000313" key="1">
    <source>
        <dbReference type="EMBL" id="AIQ14304.1"/>
    </source>
</evidence>
<dbReference type="KEGG" id="pdu:PDUR_22155"/>
<dbReference type="EMBL" id="CP009288">
    <property type="protein sequence ID" value="AIQ14304.1"/>
    <property type="molecule type" value="Genomic_DNA"/>
</dbReference>
<dbReference type="AlphaFoldDB" id="A0A089IZB8"/>
<gene>
    <name evidence="1" type="ORF">PDUR_22155</name>
</gene>
<dbReference type="eggNOG" id="ENOG5033HEA">
    <property type="taxonomic scope" value="Bacteria"/>
</dbReference>
<evidence type="ECO:0000313" key="2">
    <source>
        <dbReference type="Proteomes" id="UP000029409"/>
    </source>
</evidence>
<keyword evidence="2" id="KW-1185">Reference proteome</keyword>